<sequence length="210" mass="22424">MIYPRSDLFDLCKVRDTAFWPMHRQELSRTAGGRTQAKDLGSALWRVSVTTSPAPLADAADIEAALISLNGSVGSFLAHDVRRPFPRAHAAGDFDDVATITALDVNDSAFGVRLAGMPEGFTLSVGDYLGFEYGPNQTRALHMVTVGGLFDPAGNLDVEVFPAIRPGAQIGAAVTFKRPSCEMILEPGQQAPVITEFVASSVTFSAIQII</sequence>
<reference evidence="1 2" key="1">
    <citation type="journal article" date="2016" name="ISME J.">
        <title>Global occurrence and heterogeneity of the Roseobacter-clade species Ruegeria mobilis.</title>
        <authorList>
            <person name="Sonnenschein E."/>
            <person name="Gram L."/>
        </authorList>
    </citation>
    <scope>NUCLEOTIDE SEQUENCE [LARGE SCALE GENOMIC DNA]</scope>
    <source>
        <strain evidence="1 2">F1926</strain>
        <plasmid evidence="1 2">unnamed1</plasmid>
    </source>
</reference>
<gene>
    <name evidence="1" type="ORF">K529_019270</name>
</gene>
<evidence type="ECO:0000313" key="1">
    <source>
        <dbReference type="EMBL" id="ANP42906.1"/>
    </source>
</evidence>
<protein>
    <submittedName>
        <fullName evidence="1">Uncharacterized protein</fullName>
    </submittedName>
</protein>
<dbReference type="RefSeq" id="WP_005607667.1">
    <property type="nucleotide sequence ID" value="NZ_CP015231.1"/>
</dbReference>
<accession>A0A1B1A8P3</accession>
<organism evidence="1 2">
    <name type="scientific">Tritonibacter mobilis F1926</name>
    <dbReference type="NCBI Taxonomy" id="1265309"/>
    <lineage>
        <taxon>Bacteria</taxon>
        <taxon>Pseudomonadati</taxon>
        <taxon>Pseudomonadota</taxon>
        <taxon>Alphaproteobacteria</taxon>
        <taxon>Rhodobacterales</taxon>
        <taxon>Paracoccaceae</taxon>
        <taxon>Tritonibacter</taxon>
    </lineage>
</organism>
<keyword evidence="1" id="KW-0614">Plasmid</keyword>
<proteinExistence type="predicted"/>
<dbReference type="GeneID" id="28252022"/>
<geneLocation type="plasmid" evidence="1 2">
    <name>unnamed1</name>
</geneLocation>
<dbReference type="KEGG" id="rmb:K529_019270"/>
<name>A0A1B1A8P3_9RHOB</name>
<dbReference type="OrthoDB" id="8265479at2"/>
<dbReference type="EMBL" id="CP015231">
    <property type="protein sequence ID" value="ANP42906.1"/>
    <property type="molecule type" value="Genomic_DNA"/>
</dbReference>
<evidence type="ECO:0000313" key="2">
    <source>
        <dbReference type="Proteomes" id="UP000013243"/>
    </source>
</evidence>
<dbReference type="Proteomes" id="UP000013243">
    <property type="component" value="Plasmid unnamed1"/>
</dbReference>
<dbReference type="AlphaFoldDB" id="A0A1B1A8P3"/>